<feature type="transmembrane region" description="Helical" evidence="1">
    <location>
        <begin position="38"/>
        <end position="62"/>
    </location>
</feature>
<protein>
    <submittedName>
        <fullName evidence="2">Uncharacterized protein</fullName>
    </submittedName>
</protein>
<comment type="caution">
    <text evidence="2">The sequence shown here is derived from an EMBL/GenBank/DDBJ whole genome shotgun (WGS) entry which is preliminary data.</text>
</comment>
<feature type="transmembrane region" description="Helical" evidence="1">
    <location>
        <begin position="122"/>
        <end position="143"/>
    </location>
</feature>
<proteinExistence type="predicted"/>
<keyword evidence="1" id="KW-0812">Transmembrane</keyword>
<sequence>MLYINYLTFPLVTVTGVLLLGAWYVARAEQREDHRRAFAAAFGAGGLILAVTGFHLTFTWPIPAQYNIAFGEPLAYFGTLLVIGSAALSRGVDLGPVSVLGALGGVTNLVVAAAIFRYRLTSITMTATMMFGASGLAAVLFPFRSGSRLVRSSVAVLLLIAGALFGVTACGAYLHHLAPGSFDRWIPAQARGASAARE</sequence>
<dbReference type="AlphaFoldDB" id="A0A150U2D8"/>
<dbReference type="Proteomes" id="UP000075502">
    <property type="component" value="Unassembled WGS sequence"/>
</dbReference>
<name>A0A150U2D8_SORCE</name>
<evidence type="ECO:0000313" key="2">
    <source>
        <dbReference type="EMBL" id="KYG11112.1"/>
    </source>
</evidence>
<feature type="transmembrane region" description="Helical" evidence="1">
    <location>
        <begin position="6"/>
        <end position="26"/>
    </location>
</feature>
<gene>
    <name evidence="2" type="ORF">BE21_08690</name>
</gene>
<evidence type="ECO:0000256" key="1">
    <source>
        <dbReference type="SAM" id="Phobius"/>
    </source>
</evidence>
<keyword evidence="1" id="KW-1133">Transmembrane helix</keyword>
<dbReference type="Pfam" id="PF06168">
    <property type="entry name" value="DUF981"/>
    <property type="match status" value="1"/>
</dbReference>
<feature type="transmembrane region" description="Helical" evidence="1">
    <location>
        <begin position="99"/>
        <end position="116"/>
    </location>
</feature>
<reference evidence="2 3" key="1">
    <citation type="submission" date="2014-02" db="EMBL/GenBank/DDBJ databases">
        <title>The small core and large imbalanced accessory genome model reveals a collaborative survival strategy of Sorangium cellulosum strains in nature.</title>
        <authorList>
            <person name="Han K."/>
            <person name="Peng R."/>
            <person name="Blom J."/>
            <person name="Li Y.-Z."/>
        </authorList>
    </citation>
    <scope>NUCLEOTIDE SEQUENCE [LARGE SCALE GENOMIC DNA]</scope>
    <source>
        <strain evidence="2 3">So0007-03</strain>
    </source>
</reference>
<dbReference type="InterPro" id="IPR009324">
    <property type="entry name" value="DUF981"/>
</dbReference>
<evidence type="ECO:0000313" key="3">
    <source>
        <dbReference type="Proteomes" id="UP000075502"/>
    </source>
</evidence>
<feature type="transmembrane region" description="Helical" evidence="1">
    <location>
        <begin position="155"/>
        <end position="174"/>
    </location>
</feature>
<feature type="transmembrane region" description="Helical" evidence="1">
    <location>
        <begin position="74"/>
        <end position="92"/>
    </location>
</feature>
<accession>A0A150U2D8</accession>
<dbReference type="EMBL" id="JEME01000127">
    <property type="protein sequence ID" value="KYG11112.1"/>
    <property type="molecule type" value="Genomic_DNA"/>
</dbReference>
<keyword evidence="1" id="KW-0472">Membrane</keyword>
<organism evidence="2 3">
    <name type="scientific">Sorangium cellulosum</name>
    <name type="common">Polyangium cellulosum</name>
    <dbReference type="NCBI Taxonomy" id="56"/>
    <lineage>
        <taxon>Bacteria</taxon>
        <taxon>Pseudomonadati</taxon>
        <taxon>Myxococcota</taxon>
        <taxon>Polyangia</taxon>
        <taxon>Polyangiales</taxon>
        <taxon>Polyangiaceae</taxon>
        <taxon>Sorangium</taxon>
    </lineage>
</organism>